<dbReference type="PANTHER" id="PTHR33567">
    <property type="entry name" value="CHROMATE ION TRANSPORTER (EUROFUNG)"/>
    <property type="match status" value="1"/>
</dbReference>
<dbReference type="OrthoDB" id="8969999at2"/>
<dbReference type="EMBL" id="HE804045">
    <property type="protein sequence ID" value="CCH32438.1"/>
    <property type="molecule type" value="Genomic_DNA"/>
</dbReference>
<feature type="transmembrane region" description="Helical" evidence="7">
    <location>
        <begin position="108"/>
        <end position="133"/>
    </location>
</feature>
<keyword evidence="5 7" id="KW-1133">Transmembrane helix</keyword>
<evidence type="ECO:0000256" key="4">
    <source>
        <dbReference type="ARBA" id="ARBA00022692"/>
    </source>
</evidence>
<keyword evidence="6 7" id="KW-0472">Membrane</keyword>
<evidence type="ECO:0000313" key="8">
    <source>
        <dbReference type="EMBL" id="CCH32438.1"/>
    </source>
</evidence>
<feature type="transmembrane region" description="Helical" evidence="7">
    <location>
        <begin position="80"/>
        <end position="102"/>
    </location>
</feature>
<sequence>MNRVGLATIAREWGRLGCIGFGGPPAHIALLRDLCVHRRKWLSEKEFEDGIAVTNLLPGPASTQLAILCAWRLRGAGGALVGGFCFIVPGLVLILALAALFLSAHPPLWVLGAAAGAGAAVPAVAAHAAWGLIPGSWKRVGAGRSARIRWCGYVLVGAVAAAVTGPWLVVVLVVAGLVEVAVRVPSGRAQAVLPVLALPAAVGGLPAVAWVAAKVGALSYGGGFVIIPMMQHDAVTTYGWMTDAQFLDAVALGQITPGPVVQTVAVVGYAAAGLGGGLLAAFVAFAPSFAMIILGGPRLERLRDNAKAQAFLTGAGAAAIGAIAGTTLPLTAALHTPWQYGLLAAAALWLLALRRGVVTALVGAGVIGALITLAG</sequence>
<proteinExistence type="inferred from homology"/>
<evidence type="ECO:0000256" key="3">
    <source>
        <dbReference type="ARBA" id="ARBA00022475"/>
    </source>
</evidence>
<dbReference type="NCBIfam" id="TIGR00937">
    <property type="entry name" value="2A51"/>
    <property type="match status" value="1"/>
</dbReference>
<dbReference type="InterPro" id="IPR003370">
    <property type="entry name" value="Chromate_transpt"/>
</dbReference>
<protein>
    <submittedName>
        <fullName evidence="8">Chromate transporter, chromate ion transporter (CHR) family</fullName>
    </submittedName>
</protein>
<dbReference type="AlphaFoldDB" id="K0K760"/>
<name>K0K760_SACES</name>
<dbReference type="BioCyc" id="SESP1179773:BN6_RS25020-MONOMER"/>
<keyword evidence="4 7" id="KW-0812">Transmembrane</keyword>
<keyword evidence="3" id="KW-1003">Cell membrane</keyword>
<dbReference type="InterPro" id="IPR014047">
    <property type="entry name" value="Chr_Tranpt_l_chain"/>
</dbReference>
<dbReference type="KEGG" id="sesp:BN6_51720"/>
<reference evidence="8 9" key="1">
    <citation type="journal article" date="2012" name="BMC Genomics">
        <title>Complete genome sequence of Saccharothrix espanaensis DSM 44229T and comparison to the other completely sequenced Pseudonocardiaceae.</title>
        <authorList>
            <person name="Strobel T."/>
            <person name="Al-Dilaimi A."/>
            <person name="Blom J."/>
            <person name="Gessner A."/>
            <person name="Kalinowski J."/>
            <person name="Luzhetska M."/>
            <person name="Puhler A."/>
            <person name="Szczepanowski R."/>
            <person name="Bechthold A."/>
            <person name="Ruckert C."/>
        </authorList>
    </citation>
    <scope>NUCLEOTIDE SEQUENCE [LARGE SCALE GENOMIC DNA]</scope>
    <source>
        <strain evidence="9">ATCC 51144 / DSM 44229 / JCM 9112 / NBRC 15066 / NRRL 15764</strain>
    </source>
</reference>
<dbReference type="eggNOG" id="COG2059">
    <property type="taxonomic scope" value="Bacteria"/>
</dbReference>
<evidence type="ECO:0000256" key="7">
    <source>
        <dbReference type="SAM" id="Phobius"/>
    </source>
</evidence>
<feature type="transmembrane region" description="Helical" evidence="7">
    <location>
        <begin position="190"/>
        <end position="213"/>
    </location>
</feature>
<evidence type="ECO:0000256" key="6">
    <source>
        <dbReference type="ARBA" id="ARBA00023136"/>
    </source>
</evidence>
<feature type="transmembrane region" description="Helical" evidence="7">
    <location>
        <begin position="220"/>
        <end position="241"/>
    </location>
</feature>
<dbReference type="PATRIC" id="fig|1179773.3.peg.5200"/>
<dbReference type="Proteomes" id="UP000006281">
    <property type="component" value="Chromosome"/>
</dbReference>
<organism evidence="8 9">
    <name type="scientific">Saccharothrix espanaensis (strain ATCC 51144 / DSM 44229 / JCM 9112 / NBRC 15066 / NRRL 15764)</name>
    <dbReference type="NCBI Taxonomy" id="1179773"/>
    <lineage>
        <taxon>Bacteria</taxon>
        <taxon>Bacillati</taxon>
        <taxon>Actinomycetota</taxon>
        <taxon>Actinomycetes</taxon>
        <taxon>Pseudonocardiales</taxon>
        <taxon>Pseudonocardiaceae</taxon>
        <taxon>Saccharothrix</taxon>
    </lineage>
</organism>
<dbReference type="HOGENOM" id="CLU_018106_0_0_11"/>
<feature type="transmembrane region" description="Helical" evidence="7">
    <location>
        <begin position="310"/>
        <end position="334"/>
    </location>
</feature>
<evidence type="ECO:0000256" key="1">
    <source>
        <dbReference type="ARBA" id="ARBA00004651"/>
    </source>
</evidence>
<feature type="transmembrane region" description="Helical" evidence="7">
    <location>
        <begin position="153"/>
        <end position="178"/>
    </location>
</feature>
<dbReference type="PIRSF" id="PIRSF004810">
    <property type="entry name" value="ChrA"/>
    <property type="match status" value="1"/>
</dbReference>
<comment type="similarity">
    <text evidence="2">Belongs to the chromate ion transporter (CHR) (TC 2.A.51) family.</text>
</comment>
<keyword evidence="9" id="KW-1185">Reference proteome</keyword>
<feature type="transmembrane region" description="Helical" evidence="7">
    <location>
        <begin position="340"/>
        <end position="373"/>
    </location>
</feature>
<dbReference type="GO" id="GO:0005886">
    <property type="term" value="C:plasma membrane"/>
    <property type="evidence" value="ECO:0007669"/>
    <property type="project" value="UniProtKB-SubCell"/>
</dbReference>
<evidence type="ECO:0000256" key="2">
    <source>
        <dbReference type="ARBA" id="ARBA00005262"/>
    </source>
</evidence>
<evidence type="ECO:0000256" key="5">
    <source>
        <dbReference type="ARBA" id="ARBA00022989"/>
    </source>
</evidence>
<dbReference type="GO" id="GO:0015109">
    <property type="term" value="F:chromate transmembrane transporter activity"/>
    <property type="evidence" value="ECO:0007669"/>
    <property type="project" value="InterPro"/>
</dbReference>
<comment type="subcellular location">
    <subcellularLocation>
        <location evidence="1">Cell membrane</location>
        <topology evidence="1">Multi-pass membrane protein</topology>
    </subcellularLocation>
</comment>
<dbReference type="PANTHER" id="PTHR33567:SF3">
    <property type="entry name" value="CHROMATE ION TRANSPORTER (EUROFUNG)"/>
    <property type="match status" value="1"/>
</dbReference>
<evidence type="ECO:0000313" key="9">
    <source>
        <dbReference type="Proteomes" id="UP000006281"/>
    </source>
</evidence>
<dbReference type="Pfam" id="PF02417">
    <property type="entry name" value="Chromate_transp"/>
    <property type="match status" value="2"/>
</dbReference>
<dbReference type="RefSeq" id="WP_015102550.1">
    <property type="nucleotide sequence ID" value="NC_019673.1"/>
</dbReference>
<accession>K0K760</accession>
<gene>
    <name evidence="8" type="ordered locus">BN6_51720</name>
</gene>
<dbReference type="STRING" id="1179773.BN6_51720"/>
<feature type="transmembrane region" description="Helical" evidence="7">
    <location>
        <begin position="261"/>
        <end position="289"/>
    </location>
</feature>